<evidence type="ECO:0000313" key="2">
    <source>
        <dbReference type="Proteomes" id="UP000177718"/>
    </source>
</evidence>
<evidence type="ECO:0000313" key="1">
    <source>
        <dbReference type="EMBL" id="OGY32273.1"/>
    </source>
</evidence>
<dbReference type="SUPFAM" id="SSF56266">
    <property type="entry name" value="DmpA/ArgJ-like"/>
    <property type="match status" value="1"/>
</dbReference>
<dbReference type="InterPro" id="IPR016117">
    <property type="entry name" value="ArgJ-like_dom_sf"/>
</dbReference>
<dbReference type="AlphaFoldDB" id="A0A1G1WX30"/>
<name>A0A1G1WX30_9BACT</name>
<sequence>MQNKTLTALKGVKVGHSTHLDKLTGCTLVVFDGWYPTAYKSYGGSPGTFNTEILNNGMSFYRSNGIFVAGGSLTGLMSASDIMQAMIENKIGSVENGTKNAGMKAGVGSARIDLGKRSFCFCNVCCKRTWQCG</sequence>
<reference evidence="1 2" key="1">
    <citation type="journal article" date="2016" name="Nat. Commun.">
        <title>Thousands of microbial genomes shed light on interconnected biogeochemical processes in an aquifer system.</title>
        <authorList>
            <person name="Anantharaman K."/>
            <person name="Brown C.T."/>
            <person name="Hug L.A."/>
            <person name="Sharon I."/>
            <person name="Castelle C.J."/>
            <person name="Probst A.J."/>
            <person name="Thomas B.C."/>
            <person name="Singh A."/>
            <person name="Wilkins M.J."/>
            <person name="Karaoz U."/>
            <person name="Brodie E.L."/>
            <person name="Williams K.H."/>
            <person name="Hubbard S.S."/>
            <person name="Banfield J.F."/>
        </authorList>
    </citation>
    <scope>NUCLEOTIDE SEQUENCE [LARGE SCALE GENOMIC DNA]</scope>
</reference>
<organism evidence="1 2">
    <name type="scientific">Candidatus Woykebacteria bacterium RIFCSPLOWO2_01_FULL_43_14</name>
    <dbReference type="NCBI Taxonomy" id="1802605"/>
    <lineage>
        <taxon>Bacteria</taxon>
        <taxon>Candidatus Woykeibacteriota</taxon>
    </lineage>
</organism>
<dbReference type="STRING" id="1802605.A3A61_04265"/>
<dbReference type="Gene3D" id="3.60.70.12">
    <property type="entry name" value="L-amino peptidase D-ALA esterase/amidase"/>
    <property type="match status" value="1"/>
</dbReference>
<accession>A0A1G1WX30</accession>
<dbReference type="EMBL" id="MHDB01000016">
    <property type="protein sequence ID" value="OGY32273.1"/>
    <property type="molecule type" value="Genomic_DNA"/>
</dbReference>
<gene>
    <name evidence="1" type="ORF">A3A61_04265</name>
</gene>
<proteinExistence type="predicted"/>
<dbReference type="Proteomes" id="UP000177718">
    <property type="component" value="Unassembled WGS sequence"/>
</dbReference>
<protein>
    <submittedName>
        <fullName evidence="1">Uncharacterized protein</fullName>
    </submittedName>
</protein>
<comment type="caution">
    <text evidence="1">The sequence shown here is derived from an EMBL/GenBank/DDBJ whole genome shotgun (WGS) entry which is preliminary data.</text>
</comment>